<protein>
    <submittedName>
        <fullName evidence="1">Uncharacterized protein</fullName>
    </submittedName>
</protein>
<sequence length="126" mass="13918">MALMPNFRDGLLIRLPSSPILRPQKLYWFVRNGHHSLTTSSLYCRKALHPPFFIAIPFPPVSGRSLIQAQLAKLSLTLSSSNLLSNLLKDVNGLPNLPLPCVVTVCGSSFCCLHIDLVSSLCDVFR</sequence>
<accession>A0A448X4N5</accession>
<organism evidence="1 2">
    <name type="scientific">Protopolystoma xenopodis</name>
    <dbReference type="NCBI Taxonomy" id="117903"/>
    <lineage>
        <taxon>Eukaryota</taxon>
        <taxon>Metazoa</taxon>
        <taxon>Spiralia</taxon>
        <taxon>Lophotrochozoa</taxon>
        <taxon>Platyhelminthes</taxon>
        <taxon>Monogenea</taxon>
        <taxon>Polyopisthocotylea</taxon>
        <taxon>Polystomatidea</taxon>
        <taxon>Polystomatidae</taxon>
        <taxon>Protopolystoma</taxon>
    </lineage>
</organism>
<name>A0A448X4N5_9PLAT</name>
<gene>
    <name evidence="1" type="ORF">PXEA_LOCUS21436</name>
</gene>
<proteinExistence type="predicted"/>
<dbReference type="EMBL" id="CAAALY010091587">
    <property type="protein sequence ID" value="VEL27996.1"/>
    <property type="molecule type" value="Genomic_DNA"/>
</dbReference>
<keyword evidence="2" id="KW-1185">Reference proteome</keyword>
<comment type="caution">
    <text evidence="1">The sequence shown here is derived from an EMBL/GenBank/DDBJ whole genome shotgun (WGS) entry which is preliminary data.</text>
</comment>
<dbReference type="AlphaFoldDB" id="A0A448X4N5"/>
<evidence type="ECO:0000313" key="1">
    <source>
        <dbReference type="EMBL" id="VEL27996.1"/>
    </source>
</evidence>
<dbReference type="Proteomes" id="UP000784294">
    <property type="component" value="Unassembled WGS sequence"/>
</dbReference>
<evidence type="ECO:0000313" key="2">
    <source>
        <dbReference type="Proteomes" id="UP000784294"/>
    </source>
</evidence>
<reference evidence="1" key="1">
    <citation type="submission" date="2018-11" db="EMBL/GenBank/DDBJ databases">
        <authorList>
            <consortium name="Pathogen Informatics"/>
        </authorList>
    </citation>
    <scope>NUCLEOTIDE SEQUENCE</scope>
</reference>